<evidence type="ECO:0000259" key="7">
    <source>
        <dbReference type="PROSITE" id="PS50850"/>
    </source>
</evidence>
<feature type="transmembrane region" description="Helical" evidence="6">
    <location>
        <begin position="384"/>
        <end position="403"/>
    </location>
</feature>
<dbReference type="AlphaFoldDB" id="A0AAD6TJ83"/>
<feature type="transmembrane region" description="Helical" evidence="6">
    <location>
        <begin position="199"/>
        <end position="220"/>
    </location>
</feature>
<feature type="domain" description="Major facilitator superfamily (MFS) profile" evidence="7">
    <location>
        <begin position="73"/>
        <end position="501"/>
    </location>
</feature>
<feature type="transmembrane region" description="Helical" evidence="6">
    <location>
        <begin position="226"/>
        <end position="248"/>
    </location>
</feature>
<proteinExistence type="predicted"/>
<dbReference type="InterPro" id="IPR020846">
    <property type="entry name" value="MFS_dom"/>
</dbReference>
<evidence type="ECO:0000256" key="4">
    <source>
        <dbReference type="ARBA" id="ARBA00023136"/>
    </source>
</evidence>
<protein>
    <submittedName>
        <fullName evidence="8">Major facilitator superfamily domain-containing protein</fullName>
    </submittedName>
</protein>
<comment type="caution">
    <text evidence="8">The sequence shown here is derived from an EMBL/GenBank/DDBJ whole genome shotgun (WGS) entry which is preliminary data.</text>
</comment>
<dbReference type="GO" id="GO:0005886">
    <property type="term" value="C:plasma membrane"/>
    <property type="evidence" value="ECO:0007669"/>
    <property type="project" value="TreeGrafter"/>
</dbReference>
<reference evidence="8" key="1">
    <citation type="submission" date="2023-03" db="EMBL/GenBank/DDBJ databases">
        <title>Massive genome expansion in bonnet fungi (Mycena s.s.) driven by repeated elements and novel gene families across ecological guilds.</title>
        <authorList>
            <consortium name="Lawrence Berkeley National Laboratory"/>
            <person name="Harder C.B."/>
            <person name="Miyauchi S."/>
            <person name="Viragh M."/>
            <person name="Kuo A."/>
            <person name="Thoen E."/>
            <person name="Andreopoulos B."/>
            <person name="Lu D."/>
            <person name="Skrede I."/>
            <person name="Drula E."/>
            <person name="Henrissat B."/>
            <person name="Morin E."/>
            <person name="Kohler A."/>
            <person name="Barry K."/>
            <person name="LaButti K."/>
            <person name="Morin E."/>
            <person name="Salamov A."/>
            <person name="Lipzen A."/>
            <person name="Mereny Z."/>
            <person name="Hegedus B."/>
            <person name="Baldrian P."/>
            <person name="Stursova M."/>
            <person name="Weitz H."/>
            <person name="Taylor A."/>
            <person name="Grigoriev I.V."/>
            <person name="Nagy L.G."/>
            <person name="Martin F."/>
            <person name="Kauserud H."/>
        </authorList>
    </citation>
    <scope>NUCLEOTIDE SEQUENCE</scope>
    <source>
        <strain evidence="8">CBHHK200</strain>
    </source>
</reference>
<sequence length="511" mass="54997">MTSTSSSLTHVPVADERSAAPSTEALSTLDHPGRGPSAIPEDKKEELLENLEDNWQDDPQNPRNWSSSKKWASAGVVSFYTFVSPLSSSIMAPGLPEIALKYGITNETLIAMTLSIFLISFAIGPLFLAPMSEMYGRRWILNICNLITIGFNLGCAFAPTSGALLGFRFLVGFSGSAPIACGGGVISDLFSERDRAAAMAIYSLGPLIGPVVGPIIGGFVTQTIGIKYVFIIVAGAGAAASAVGIPILRETYAPILRLEIAKKSADPEKAALEHPLLVTHHTSKLQYLWINLSRPAILLFGSLVCFMLSLYMAFMYGIYYLMFTTFATLFADIYGFDTGIGGLTYIGLGVGFLLATVFSARSANQIYLHLSKKNGGKGEPEMRIPALIFGSFFVPIGLFWYGWSAQARIHWIMPIIGSGIFGFGMMSTFLPIQLYLVDAFTYAASALSAASVFRSLLGFAFPLFGQQMFAALGNGGGNSLLGGLAIVLGIPFPIYIYYRGAQMRARGRLTR</sequence>
<dbReference type="PROSITE" id="PS50850">
    <property type="entry name" value="MFS"/>
    <property type="match status" value="1"/>
</dbReference>
<dbReference type="PANTHER" id="PTHR23502">
    <property type="entry name" value="MAJOR FACILITATOR SUPERFAMILY"/>
    <property type="match status" value="1"/>
</dbReference>
<dbReference type="Gene3D" id="1.20.1250.20">
    <property type="entry name" value="MFS general substrate transporter like domains"/>
    <property type="match status" value="1"/>
</dbReference>
<keyword evidence="9" id="KW-1185">Reference proteome</keyword>
<dbReference type="PANTHER" id="PTHR23502:SF60">
    <property type="entry name" value="MAJOR FACILITATOR SUPERFAMILY (MFS) PROFILE DOMAIN-CONTAINING PROTEIN-RELATED"/>
    <property type="match status" value="1"/>
</dbReference>
<name>A0AAD6TJ83_9AGAR</name>
<keyword evidence="4 6" id="KW-0472">Membrane</keyword>
<feature type="transmembrane region" description="Helical" evidence="6">
    <location>
        <begin position="110"/>
        <end position="128"/>
    </location>
</feature>
<keyword evidence="3 6" id="KW-1133">Transmembrane helix</keyword>
<evidence type="ECO:0000256" key="1">
    <source>
        <dbReference type="ARBA" id="ARBA00004141"/>
    </source>
</evidence>
<feature type="transmembrane region" description="Helical" evidence="6">
    <location>
        <begin position="439"/>
        <end position="460"/>
    </location>
</feature>
<dbReference type="Proteomes" id="UP001218188">
    <property type="component" value="Unassembled WGS sequence"/>
</dbReference>
<dbReference type="SUPFAM" id="SSF103473">
    <property type="entry name" value="MFS general substrate transporter"/>
    <property type="match status" value="1"/>
</dbReference>
<evidence type="ECO:0000256" key="3">
    <source>
        <dbReference type="ARBA" id="ARBA00022989"/>
    </source>
</evidence>
<comment type="subcellular location">
    <subcellularLocation>
        <location evidence="1">Membrane</location>
        <topology evidence="1">Multi-pass membrane protein</topology>
    </subcellularLocation>
</comment>
<feature type="region of interest" description="Disordered" evidence="5">
    <location>
        <begin position="1"/>
        <end position="47"/>
    </location>
</feature>
<dbReference type="InterPro" id="IPR036259">
    <property type="entry name" value="MFS_trans_sf"/>
</dbReference>
<dbReference type="InterPro" id="IPR011701">
    <property type="entry name" value="MFS"/>
</dbReference>
<feature type="transmembrane region" description="Helical" evidence="6">
    <location>
        <begin position="296"/>
        <end position="322"/>
    </location>
</feature>
<feature type="transmembrane region" description="Helical" evidence="6">
    <location>
        <begin position="342"/>
        <end position="363"/>
    </location>
</feature>
<dbReference type="CDD" id="cd17323">
    <property type="entry name" value="MFS_Tpo1_MDR_like"/>
    <property type="match status" value="1"/>
</dbReference>
<feature type="transmembrane region" description="Helical" evidence="6">
    <location>
        <begin position="480"/>
        <end position="498"/>
    </location>
</feature>
<dbReference type="EMBL" id="JARJCM010000006">
    <property type="protein sequence ID" value="KAJ7044847.1"/>
    <property type="molecule type" value="Genomic_DNA"/>
</dbReference>
<feature type="transmembrane region" description="Helical" evidence="6">
    <location>
        <begin position="71"/>
        <end position="90"/>
    </location>
</feature>
<dbReference type="FunFam" id="1.20.1250.20:FF:000011">
    <property type="entry name" value="MFS multidrug transporter, putative"/>
    <property type="match status" value="1"/>
</dbReference>
<evidence type="ECO:0000256" key="2">
    <source>
        <dbReference type="ARBA" id="ARBA00022692"/>
    </source>
</evidence>
<evidence type="ECO:0000256" key="6">
    <source>
        <dbReference type="SAM" id="Phobius"/>
    </source>
</evidence>
<evidence type="ECO:0000256" key="5">
    <source>
        <dbReference type="SAM" id="MobiDB-lite"/>
    </source>
</evidence>
<keyword evidence="2 6" id="KW-0812">Transmembrane</keyword>
<organism evidence="8 9">
    <name type="scientific">Mycena alexandri</name>
    <dbReference type="NCBI Taxonomy" id="1745969"/>
    <lineage>
        <taxon>Eukaryota</taxon>
        <taxon>Fungi</taxon>
        <taxon>Dikarya</taxon>
        <taxon>Basidiomycota</taxon>
        <taxon>Agaricomycotina</taxon>
        <taxon>Agaricomycetes</taxon>
        <taxon>Agaricomycetidae</taxon>
        <taxon>Agaricales</taxon>
        <taxon>Marasmiineae</taxon>
        <taxon>Mycenaceae</taxon>
        <taxon>Mycena</taxon>
    </lineage>
</organism>
<evidence type="ECO:0000313" key="9">
    <source>
        <dbReference type="Proteomes" id="UP001218188"/>
    </source>
</evidence>
<dbReference type="GO" id="GO:0022857">
    <property type="term" value="F:transmembrane transporter activity"/>
    <property type="evidence" value="ECO:0007669"/>
    <property type="project" value="InterPro"/>
</dbReference>
<feature type="transmembrane region" description="Helical" evidence="6">
    <location>
        <begin position="165"/>
        <end position="187"/>
    </location>
</feature>
<feature type="transmembrane region" description="Helical" evidence="6">
    <location>
        <begin position="409"/>
        <end position="432"/>
    </location>
</feature>
<dbReference type="Pfam" id="PF07690">
    <property type="entry name" value="MFS_1"/>
    <property type="match status" value="1"/>
</dbReference>
<evidence type="ECO:0000313" key="8">
    <source>
        <dbReference type="EMBL" id="KAJ7044847.1"/>
    </source>
</evidence>
<gene>
    <name evidence="8" type="ORF">C8F04DRAFT_1069782</name>
</gene>
<feature type="transmembrane region" description="Helical" evidence="6">
    <location>
        <begin position="140"/>
        <end position="159"/>
    </location>
</feature>
<accession>A0AAD6TJ83</accession>